<evidence type="ECO:0000256" key="2">
    <source>
        <dbReference type="ARBA" id="ARBA00022475"/>
    </source>
</evidence>
<dbReference type="PANTHER" id="PTHR12677:SF59">
    <property type="entry name" value="GOLGI APPARATUS MEMBRANE PROTEIN TVP38-RELATED"/>
    <property type="match status" value="1"/>
</dbReference>
<dbReference type="InterPro" id="IPR032816">
    <property type="entry name" value="VTT_dom"/>
</dbReference>
<protein>
    <recommendedName>
        <fullName evidence="6">TVP38/TMEM64 family membrane protein</fullName>
    </recommendedName>
</protein>
<feature type="transmembrane region" description="Helical" evidence="6">
    <location>
        <begin position="52"/>
        <end position="80"/>
    </location>
</feature>
<dbReference type="InterPro" id="IPR015414">
    <property type="entry name" value="TMEM64"/>
</dbReference>
<dbReference type="EMBL" id="JAQOSQ010000047">
    <property type="protein sequence ID" value="MDJ1185733.1"/>
    <property type="molecule type" value="Genomic_DNA"/>
</dbReference>
<feature type="transmembrane region" description="Helical" evidence="6">
    <location>
        <begin position="87"/>
        <end position="108"/>
    </location>
</feature>
<sequence length="237" mass="25821">MNHKLQPYKKAIAFAALAISVAVAIICFQGSGLQEILRTLLISIQNLERWGVFAYLLLYNIATILFVPAILLTLGAGAIYGVVWGSVYVFFASTFGATLAFLVGRYFSRDWALQILSNHPNFHALNQAVARSGFKIVLLTRLSPIFPFNLLNYAFGVMQVSLKDYILGSVGMIPAILGYTYIGSLIGDVAALGQQPTIASPQARIAQWVLYAIAGLATSILILYGSKLARQTLERSL</sequence>
<accession>A0ABT7C2P3</accession>
<evidence type="ECO:0000256" key="1">
    <source>
        <dbReference type="ARBA" id="ARBA00004651"/>
    </source>
</evidence>
<evidence type="ECO:0000256" key="6">
    <source>
        <dbReference type="RuleBase" id="RU366058"/>
    </source>
</evidence>
<feature type="transmembrane region" description="Helical" evidence="6">
    <location>
        <begin position="12"/>
        <end position="32"/>
    </location>
</feature>
<gene>
    <name evidence="8" type="ORF">PMH09_21350</name>
</gene>
<keyword evidence="2 6" id="KW-1003">Cell membrane</keyword>
<keyword evidence="3 6" id="KW-0812">Transmembrane</keyword>
<evidence type="ECO:0000259" key="7">
    <source>
        <dbReference type="Pfam" id="PF09335"/>
    </source>
</evidence>
<evidence type="ECO:0000313" key="8">
    <source>
        <dbReference type="EMBL" id="MDJ1185733.1"/>
    </source>
</evidence>
<keyword evidence="4 6" id="KW-1133">Transmembrane helix</keyword>
<feature type="domain" description="VTT" evidence="7">
    <location>
        <begin position="68"/>
        <end position="184"/>
    </location>
</feature>
<dbReference type="Proteomes" id="UP001232992">
    <property type="component" value="Unassembled WGS sequence"/>
</dbReference>
<evidence type="ECO:0000256" key="3">
    <source>
        <dbReference type="ARBA" id="ARBA00022692"/>
    </source>
</evidence>
<comment type="caution">
    <text evidence="8">The sequence shown here is derived from an EMBL/GenBank/DDBJ whole genome shotgun (WGS) entry which is preliminary data.</text>
</comment>
<dbReference type="Pfam" id="PF09335">
    <property type="entry name" value="VTT_dom"/>
    <property type="match status" value="1"/>
</dbReference>
<feature type="transmembrane region" description="Helical" evidence="6">
    <location>
        <begin position="205"/>
        <end position="225"/>
    </location>
</feature>
<dbReference type="RefSeq" id="WP_283760373.1">
    <property type="nucleotide sequence ID" value="NZ_JAQOSQ010000047.1"/>
</dbReference>
<feature type="transmembrane region" description="Helical" evidence="6">
    <location>
        <begin position="165"/>
        <end position="185"/>
    </location>
</feature>
<dbReference type="PANTHER" id="PTHR12677">
    <property type="entry name" value="GOLGI APPARATUS MEMBRANE PROTEIN TVP38-RELATED"/>
    <property type="match status" value="1"/>
</dbReference>
<evidence type="ECO:0000313" key="9">
    <source>
        <dbReference type="Proteomes" id="UP001232992"/>
    </source>
</evidence>
<evidence type="ECO:0000256" key="4">
    <source>
        <dbReference type="ARBA" id="ARBA00022989"/>
    </source>
</evidence>
<keyword evidence="5 6" id="KW-0472">Membrane</keyword>
<name>A0ABT7C2P3_9CYAN</name>
<evidence type="ECO:0000256" key="5">
    <source>
        <dbReference type="ARBA" id="ARBA00023136"/>
    </source>
</evidence>
<reference evidence="8 9" key="1">
    <citation type="submission" date="2023-01" db="EMBL/GenBank/DDBJ databases">
        <title>Novel diversity within Roseofilum (Cyanobacteria; Desertifilaceae) from marine benthic mats with descriptions of four novel species.</title>
        <authorList>
            <person name="Wang Y."/>
            <person name="Berthold D.E."/>
            <person name="Hu J."/>
            <person name="Lefler F.W."/>
            <person name="Laughinghouse H.D. IV."/>
        </authorList>
    </citation>
    <scope>NUCLEOTIDE SEQUENCE [LARGE SCALE GENOMIC DNA]</scope>
    <source>
        <strain evidence="8 9">BLCC-M143</strain>
    </source>
</reference>
<keyword evidence="9" id="KW-1185">Reference proteome</keyword>
<proteinExistence type="inferred from homology"/>
<comment type="similarity">
    <text evidence="6">Belongs to the TVP38/TMEM64 family.</text>
</comment>
<comment type="subcellular location">
    <subcellularLocation>
        <location evidence="1 6">Cell membrane</location>
        <topology evidence="1 6">Multi-pass membrane protein</topology>
    </subcellularLocation>
</comment>
<organism evidence="8 9">
    <name type="scientific">Roseofilum casamattae BLCC-M143</name>
    <dbReference type="NCBI Taxonomy" id="3022442"/>
    <lineage>
        <taxon>Bacteria</taxon>
        <taxon>Bacillati</taxon>
        <taxon>Cyanobacteriota</taxon>
        <taxon>Cyanophyceae</taxon>
        <taxon>Desertifilales</taxon>
        <taxon>Desertifilaceae</taxon>
        <taxon>Roseofilum</taxon>
        <taxon>Roseofilum casamattae</taxon>
    </lineage>
</organism>